<feature type="chain" id="PRO_5017065979" evidence="1">
    <location>
        <begin position="31"/>
        <end position="184"/>
    </location>
</feature>
<name>A0A366LPJ5_9ACTN</name>
<dbReference type="EMBL" id="QMEY01000020">
    <property type="protein sequence ID" value="RBQ15826.1"/>
    <property type="molecule type" value="Genomic_DNA"/>
</dbReference>
<dbReference type="OrthoDB" id="3638761at2"/>
<proteinExistence type="predicted"/>
<evidence type="ECO:0000256" key="1">
    <source>
        <dbReference type="SAM" id="SignalP"/>
    </source>
</evidence>
<keyword evidence="1" id="KW-0732">Signal</keyword>
<dbReference type="Proteomes" id="UP000253303">
    <property type="component" value="Unassembled WGS sequence"/>
</dbReference>
<gene>
    <name evidence="2" type="ORF">DP939_32960</name>
</gene>
<evidence type="ECO:0000313" key="2">
    <source>
        <dbReference type="EMBL" id="RBQ15826.1"/>
    </source>
</evidence>
<protein>
    <submittedName>
        <fullName evidence="2">Uncharacterized protein</fullName>
    </submittedName>
</protein>
<organism evidence="2 3">
    <name type="scientific">Spongiactinospora rosea</name>
    <dbReference type="NCBI Taxonomy" id="2248750"/>
    <lineage>
        <taxon>Bacteria</taxon>
        <taxon>Bacillati</taxon>
        <taxon>Actinomycetota</taxon>
        <taxon>Actinomycetes</taxon>
        <taxon>Streptosporangiales</taxon>
        <taxon>Streptosporangiaceae</taxon>
        <taxon>Spongiactinospora</taxon>
    </lineage>
</organism>
<dbReference type="AlphaFoldDB" id="A0A366LPJ5"/>
<reference evidence="2 3" key="1">
    <citation type="submission" date="2018-06" db="EMBL/GenBank/DDBJ databases">
        <title>Sphaerisporangium craniellae sp. nov., isolated from a marine sponge in the South China Sea.</title>
        <authorList>
            <person name="Li L."/>
        </authorList>
    </citation>
    <scope>NUCLEOTIDE SEQUENCE [LARGE SCALE GENOMIC DNA]</scope>
    <source>
        <strain evidence="2 3">LHW63015</strain>
    </source>
</reference>
<keyword evidence="3" id="KW-1185">Reference proteome</keyword>
<evidence type="ECO:0000313" key="3">
    <source>
        <dbReference type="Proteomes" id="UP000253303"/>
    </source>
</evidence>
<feature type="signal peptide" evidence="1">
    <location>
        <begin position="1"/>
        <end position="30"/>
    </location>
</feature>
<comment type="caution">
    <text evidence="2">The sequence shown here is derived from an EMBL/GenBank/DDBJ whole genome shotgun (WGS) entry which is preliminary data.</text>
</comment>
<dbReference type="RefSeq" id="WP_113984747.1">
    <property type="nucleotide sequence ID" value="NZ_QMEY01000020.1"/>
</dbReference>
<accession>A0A366LPJ5</accession>
<sequence length="184" mass="19374">MNKAITRAVSAALVLGTAATTLVCGGPASAAALDWRCTMGSHSTNPPIGPALTNWFIGERTNGSAGGPITLNRTRRYWLTEENYLAGGVTKQRFLNTSVGTCEFIGGSSSVAQLTPQGATGQTPCTAPGDYIAAEGSAIMAYRLVGERVSPNSFGIKLKYRFWHKERQGLPGLWAYEASGVAVC</sequence>